<dbReference type="AlphaFoldDB" id="A0A1M7PN00"/>
<reference evidence="2 3" key="1">
    <citation type="submission" date="2016-11" db="EMBL/GenBank/DDBJ databases">
        <authorList>
            <person name="Jaros S."/>
            <person name="Januszkiewicz K."/>
            <person name="Wedrychowicz H."/>
        </authorList>
    </citation>
    <scope>NUCLEOTIDE SEQUENCE [LARGE SCALE GENOMIC DNA]</scope>
    <source>
        <strain evidence="2 3">DSM 22153</strain>
    </source>
</reference>
<dbReference type="Proteomes" id="UP000186002">
    <property type="component" value="Unassembled WGS sequence"/>
</dbReference>
<dbReference type="EMBL" id="FRBW01000009">
    <property type="protein sequence ID" value="SHN18475.1"/>
    <property type="molecule type" value="Genomic_DNA"/>
</dbReference>
<feature type="domain" description="WYL" evidence="1">
    <location>
        <begin position="52"/>
        <end position="106"/>
    </location>
</feature>
<evidence type="ECO:0000259" key="1">
    <source>
        <dbReference type="Pfam" id="PF13280"/>
    </source>
</evidence>
<evidence type="ECO:0000313" key="2">
    <source>
        <dbReference type="EMBL" id="SHN18475.1"/>
    </source>
</evidence>
<sequence>MGIAATAALNALIDEMAAISEGRPPQASPIAILLPEKDEEDSYIGPALGPAEGQSFIIEYKDAAGQASTRRITVISIRSAADGSPALYAKCHERKAMRNFRADRIVSCIDYDGEVFSDVNSFLVELFGAERFFKSAPDDRTPDHRKRWNKMRQVIQPHAVLLAALSASDDNRRRSETTEILNSCAHTLEAALLEPTRQEAKMISAFIRRLEPDRAAIAAALDDIYSRGPAEVTNLLIGAIAVMDADGKRDEREVELINNLAVELTGMPIA</sequence>
<evidence type="ECO:0000313" key="3">
    <source>
        <dbReference type="Proteomes" id="UP000186002"/>
    </source>
</evidence>
<keyword evidence="3" id="KW-1185">Reference proteome</keyword>
<organism evidence="2 3">
    <name type="scientific">Roseibium suaedae</name>
    <dbReference type="NCBI Taxonomy" id="735517"/>
    <lineage>
        <taxon>Bacteria</taxon>
        <taxon>Pseudomonadati</taxon>
        <taxon>Pseudomonadota</taxon>
        <taxon>Alphaproteobacteria</taxon>
        <taxon>Hyphomicrobiales</taxon>
        <taxon>Stappiaceae</taxon>
        <taxon>Roseibium</taxon>
    </lineage>
</organism>
<dbReference type="Pfam" id="PF13280">
    <property type="entry name" value="WYL"/>
    <property type="match status" value="1"/>
</dbReference>
<dbReference type="InterPro" id="IPR029024">
    <property type="entry name" value="TerB-like"/>
</dbReference>
<name>A0A1M7PN00_9HYPH</name>
<accession>A0A1M7PN00</accession>
<dbReference type="RefSeq" id="WP_073015637.1">
    <property type="nucleotide sequence ID" value="NZ_FRBW01000009.1"/>
</dbReference>
<protein>
    <recommendedName>
        <fullName evidence="1">WYL domain-containing protein</fullName>
    </recommendedName>
</protein>
<dbReference type="OrthoDB" id="7173212at2"/>
<dbReference type="InterPro" id="IPR026881">
    <property type="entry name" value="WYL_dom"/>
</dbReference>
<dbReference type="SUPFAM" id="SSF158682">
    <property type="entry name" value="TerB-like"/>
    <property type="match status" value="1"/>
</dbReference>
<dbReference type="STRING" id="735517.SAMN05444272_4517"/>
<proteinExistence type="predicted"/>
<gene>
    <name evidence="2" type="ORF">SAMN05444272_4517</name>
</gene>